<comment type="caution">
    <text evidence="1">The sequence shown here is derived from an EMBL/GenBank/DDBJ whole genome shotgun (WGS) entry which is preliminary data.</text>
</comment>
<dbReference type="EMBL" id="QUNO01000001">
    <property type="protein sequence ID" value="REH55748.1"/>
    <property type="molecule type" value="Genomic_DNA"/>
</dbReference>
<dbReference type="RefSeq" id="WP_147328382.1">
    <property type="nucleotide sequence ID" value="NZ_CP144375.1"/>
</dbReference>
<evidence type="ECO:0000313" key="1">
    <source>
        <dbReference type="EMBL" id="REH55748.1"/>
    </source>
</evidence>
<accession>A0A3E0IAJ0</accession>
<organism evidence="1 2">
    <name type="scientific">Kutzneria buriramensis</name>
    <dbReference type="NCBI Taxonomy" id="1045776"/>
    <lineage>
        <taxon>Bacteria</taxon>
        <taxon>Bacillati</taxon>
        <taxon>Actinomycetota</taxon>
        <taxon>Actinomycetes</taxon>
        <taxon>Pseudonocardiales</taxon>
        <taxon>Pseudonocardiaceae</taxon>
        <taxon>Kutzneria</taxon>
    </lineage>
</organism>
<dbReference type="AlphaFoldDB" id="A0A3E0IAJ0"/>
<protein>
    <submittedName>
        <fullName evidence="1">Uncharacterized protein</fullName>
    </submittedName>
</protein>
<sequence length="231" mass="23789">MTRTSRPVVIAVVAAALVLVAALGTTVVMRQLRSAAGESGQGTRVDAGPATPEQVQLCGQAACVKLASVSMPQFKETVELLADGKGQSARLRITSDRGTVVFSSQIPTVVGKSITCEEGKTSACLLQGPQDGGVVGEVYVDKAGAWSQTAMPFGSDAGYLALRDVDGDGTPDVVTVQRRCGDNPAASCTKVVADVFQLTGDEVGCSAVYARPQDLPGWPEVAPSKLSECSS</sequence>
<dbReference type="OrthoDB" id="3699175at2"/>
<gene>
    <name evidence="1" type="ORF">BCF44_101774</name>
</gene>
<keyword evidence="2" id="KW-1185">Reference proteome</keyword>
<dbReference type="Proteomes" id="UP000256269">
    <property type="component" value="Unassembled WGS sequence"/>
</dbReference>
<proteinExistence type="predicted"/>
<name>A0A3E0IAJ0_9PSEU</name>
<evidence type="ECO:0000313" key="2">
    <source>
        <dbReference type="Proteomes" id="UP000256269"/>
    </source>
</evidence>
<reference evidence="1 2" key="1">
    <citation type="submission" date="2018-08" db="EMBL/GenBank/DDBJ databases">
        <title>Genomic Encyclopedia of Archaeal and Bacterial Type Strains, Phase II (KMG-II): from individual species to whole genera.</title>
        <authorList>
            <person name="Goeker M."/>
        </authorList>
    </citation>
    <scope>NUCLEOTIDE SEQUENCE [LARGE SCALE GENOMIC DNA]</scope>
    <source>
        <strain evidence="1 2">DSM 45791</strain>
    </source>
</reference>
<dbReference type="InterPro" id="IPR028994">
    <property type="entry name" value="Integrin_alpha_N"/>
</dbReference>
<dbReference type="SUPFAM" id="SSF69318">
    <property type="entry name" value="Integrin alpha N-terminal domain"/>
    <property type="match status" value="1"/>
</dbReference>